<dbReference type="EMBL" id="LZMT01000002">
    <property type="protein sequence ID" value="OBX65843.1"/>
    <property type="molecule type" value="Genomic_DNA"/>
</dbReference>
<evidence type="ECO:0000313" key="4">
    <source>
        <dbReference type="EMBL" id="QHG10850.1"/>
    </source>
</evidence>
<sequence length="75" mass="8625">MIKLNLPVLFAQRGLRVADAERDSGVNRTTLYRLFNNESSRIDFETLDKLCIYLDCEPKDVFIFEKPVAESQPSS</sequence>
<reference evidence="9" key="4">
    <citation type="submission" date="2019-12" db="EMBL/GenBank/DDBJ databases">
        <title>Whole genome sequence of Moraxella osloensis YV1.</title>
        <authorList>
            <person name="Batinovic S."/>
            <person name="Rice D.T.F."/>
            <person name="Petrovski S."/>
        </authorList>
    </citation>
    <scope>NUCLEOTIDE SEQUENCE [LARGE SCALE GENOMIC DNA]</scope>
    <source>
        <strain evidence="9">YV1</strain>
        <plasmid evidence="9">p3</plasmid>
    </source>
</reference>
<reference evidence="2 6" key="1">
    <citation type="submission" date="2016-06" db="EMBL/GenBank/DDBJ databases">
        <title>Draft genome of Moraxella osloensis CCUG 67237.</title>
        <authorList>
            <person name="Salva-Serra F."/>
            <person name="Engstrom-Jakobsson H."/>
            <person name="Thorell K."/>
            <person name="Gonzales-Siles L."/>
            <person name="Karlsson R."/>
            <person name="Boulund F."/>
            <person name="Engstrand L."/>
            <person name="Kristiansson E."/>
            <person name="Moore E."/>
        </authorList>
    </citation>
    <scope>NUCLEOTIDE SEQUENCE [LARGE SCALE GENOMIC DNA]</scope>
    <source>
        <strain evidence="2 6">CCUG 67237</strain>
    </source>
</reference>
<dbReference type="EMBL" id="UGPY01000003">
    <property type="protein sequence ID" value="STZ04860.1"/>
    <property type="molecule type" value="Genomic_DNA"/>
</dbReference>
<reference evidence="4" key="5">
    <citation type="journal article" date="2020" name="Microbiol. Resour. Announc.">
        <title>Complete Genome Sequence of Moraxella osloensis Strain YV1, Isolated from an Australian Wastewater Treatment Plant.</title>
        <authorList>
            <person name="Batinovic S."/>
            <person name="Rice D.T.F."/>
            <person name="Seviour R.J."/>
            <person name="Petrovski S."/>
        </authorList>
    </citation>
    <scope>NUCLEOTIDE SEQUENCE</scope>
    <source>
        <strain evidence="4">YV1</strain>
    </source>
</reference>
<protein>
    <submittedName>
        <fullName evidence="4">Helix-turn-helix domain-containing protein</fullName>
    </submittedName>
    <submittedName>
        <fullName evidence="2 5">Transcriptional regulator</fullName>
    </submittedName>
    <submittedName>
        <fullName evidence="3">XRE family transcriptional regulator</fullName>
    </submittedName>
</protein>
<evidence type="ECO:0000313" key="6">
    <source>
        <dbReference type="Proteomes" id="UP000092509"/>
    </source>
</evidence>
<dbReference type="SUPFAM" id="SSF47413">
    <property type="entry name" value="lambda repressor-like DNA-binding domains"/>
    <property type="match status" value="1"/>
</dbReference>
<dbReference type="PANTHER" id="PTHR37301">
    <property type="entry name" value="DNA-BINDING PROTEIN-RELATED"/>
    <property type="match status" value="1"/>
</dbReference>
<reference evidence="3 7" key="2">
    <citation type="submission" date="2017-12" db="EMBL/GenBank/DDBJ databases">
        <title>Phylogenetic diversity of female urinary microbiome.</title>
        <authorList>
            <person name="Thomas-White K."/>
            <person name="Wolfe A.J."/>
        </authorList>
    </citation>
    <scope>NUCLEOTIDE SEQUENCE [LARGE SCALE GENOMIC DNA]</scope>
    <source>
        <strain evidence="3 7">UMB0416</strain>
    </source>
</reference>
<reference evidence="5 8" key="3">
    <citation type="submission" date="2018-06" db="EMBL/GenBank/DDBJ databases">
        <authorList>
            <consortium name="Pathogen Informatics"/>
            <person name="Doyle S."/>
        </authorList>
    </citation>
    <scope>NUCLEOTIDE SEQUENCE [LARGE SCALE GENOMIC DNA]</scope>
    <source>
        <strain evidence="5 8">NCTC10465</strain>
    </source>
</reference>
<keyword evidence="8" id="KW-1185">Reference proteome</keyword>
<name>A0A0X8K8N2_FAUOS</name>
<dbReference type="RefSeq" id="WP_062335103.1">
    <property type="nucleotide sequence ID" value="NZ_CP014236.1"/>
</dbReference>
<dbReference type="GO" id="GO:0003677">
    <property type="term" value="F:DNA binding"/>
    <property type="evidence" value="ECO:0007669"/>
    <property type="project" value="InterPro"/>
</dbReference>
<keyword evidence="4" id="KW-0614">Plasmid</keyword>
<evidence type="ECO:0000259" key="1">
    <source>
        <dbReference type="PROSITE" id="PS50943"/>
    </source>
</evidence>
<evidence type="ECO:0000313" key="8">
    <source>
        <dbReference type="Proteomes" id="UP000255230"/>
    </source>
</evidence>
<organism evidence="3 7">
    <name type="scientific">Faucicola osloensis</name>
    <name type="common">Moraxella osloensis</name>
    <dbReference type="NCBI Taxonomy" id="34062"/>
    <lineage>
        <taxon>Bacteria</taxon>
        <taxon>Pseudomonadati</taxon>
        <taxon>Pseudomonadota</taxon>
        <taxon>Gammaproteobacteria</taxon>
        <taxon>Moraxellales</taxon>
        <taxon>Moraxellaceae</taxon>
        <taxon>Faucicola</taxon>
    </lineage>
</organism>
<proteinExistence type="predicted"/>
<dbReference type="InterPro" id="IPR010982">
    <property type="entry name" value="Lambda_DNA-bd_dom_sf"/>
</dbReference>
<dbReference type="PANTHER" id="PTHR37301:SF1">
    <property type="entry name" value="DNA-BINDING PROTEIN"/>
    <property type="match status" value="1"/>
</dbReference>
<evidence type="ECO:0000313" key="5">
    <source>
        <dbReference type="EMBL" id="STZ04860.1"/>
    </source>
</evidence>
<feature type="domain" description="HTH cro/C1-type" evidence="1">
    <location>
        <begin position="12"/>
        <end position="61"/>
    </location>
</feature>
<dbReference type="EMBL" id="CP047229">
    <property type="protein sequence ID" value="QHG10850.1"/>
    <property type="molecule type" value="Genomic_DNA"/>
</dbReference>
<evidence type="ECO:0000313" key="2">
    <source>
        <dbReference type="EMBL" id="OBX65843.1"/>
    </source>
</evidence>
<geneLocation type="plasmid" evidence="4 9">
    <name>p3</name>
</geneLocation>
<dbReference type="InterPro" id="IPR001387">
    <property type="entry name" value="Cro/C1-type_HTH"/>
</dbReference>
<accession>A0A0X8K8N2</accession>
<dbReference type="SMART" id="SM00530">
    <property type="entry name" value="HTH_XRE"/>
    <property type="match status" value="1"/>
</dbReference>
<dbReference type="AlphaFoldDB" id="A0A0X8K8N2"/>
<dbReference type="Pfam" id="PF13443">
    <property type="entry name" value="HTH_26"/>
    <property type="match status" value="1"/>
</dbReference>
<evidence type="ECO:0000313" key="3">
    <source>
        <dbReference type="EMBL" id="PKZ67956.1"/>
    </source>
</evidence>
<dbReference type="GeneID" id="35779431"/>
<dbReference type="Proteomes" id="UP000234914">
    <property type="component" value="Unassembled WGS sequence"/>
</dbReference>
<dbReference type="EMBL" id="PKJS01000017">
    <property type="protein sequence ID" value="PKZ67956.1"/>
    <property type="molecule type" value="Genomic_DNA"/>
</dbReference>
<dbReference type="PROSITE" id="PS50943">
    <property type="entry name" value="HTH_CROC1"/>
    <property type="match status" value="1"/>
</dbReference>
<dbReference type="Proteomes" id="UP000255230">
    <property type="component" value="Unassembled WGS sequence"/>
</dbReference>
<evidence type="ECO:0000313" key="7">
    <source>
        <dbReference type="Proteomes" id="UP000234914"/>
    </source>
</evidence>
<dbReference type="KEGG" id="mos:AXE82_11260"/>
<evidence type="ECO:0000313" key="9">
    <source>
        <dbReference type="Proteomes" id="UP000464046"/>
    </source>
</evidence>
<gene>
    <name evidence="2" type="ORF">A9299_07610</name>
    <name evidence="3" type="ORF">CYJ96_11135</name>
    <name evidence="4" type="ORF">GSF12_12710</name>
    <name evidence="5" type="ORF">NCTC10465_02315</name>
</gene>
<dbReference type="Gene3D" id="1.10.260.40">
    <property type="entry name" value="lambda repressor-like DNA-binding domains"/>
    <property type="match status" value="1"/>
</dbReference>